<comment type="caution">
    <text evidence="2">The sequence shown here is derived from an EMBL/GenBank/DDBJ whole genome shotgun (WGS) entry which is preliminary data.</text>
</comment>
<dbReference type="EMBL" id="JAIWYP010000006">
    <property type="protein sequence ID" value="KAH3803625.1"/>
    <property type="molecule type" value="Genomic_DNA"/>
</dbReference>
<name>A0A9D4FVR8_DREPO</name>
<keyword evidence="3" id="KW-1185">Reference proteome</keyword>
<reference evidence="2" key="1">
    <citation type="journal article" date="2019" name="bioRxiv">
        <title>The Genome of the Zebra Mussel, Dreissena polymorpha: A Resource for Invasive Species Research.</title>
        <authorList>
            <person name="McCartney M.A."/>
            <person name="Auch B."/>
            <person name="Kono T."/>
            <person name="Mallez S."/>
            <person name="Zhang Y."/>
            <person name="Obille A."/>
            <person name="Becker A."/>
            <person name="Abrahante J.E."/>
            <person name="Garbe J."/>
            <person name="Badalamenti J.P."/>
            <person name="Herman A."/>
            <person name="Mangelson H."/>
            <person name="Liachko I."/>
            <person name="Sullivan S."/>
            <person name="Sone E.D."/>
            <person name="Koren S."/>
            <person name="Silverstein K.A.T."/>
            <person name="Beckman K.B."/>
            <person name="Gohl D.M."/>
        </authorList>
    </citation>
    <scope>NUCLEOTIDE SEQUENCE</scope>
    <source>
        <strain evidence="2">Duluth1</strain>
        <tissue evidence="2">Whole animal</tissue>
    </source>
</reference>
<sequence length="165" mass="19435">MKDWSGLPKWAKEREKCESLREGRETLDKKLDNMQRRLHSIIMNLLQGRMGYTGIIMDTQAFFHKHTMSILKLSNGSRQELLQRIEESERLAEVIMDQYQETTNRLKKMVFELDAALREKESVKIEMSIMEAKFENAQRVLEADLHSTMEKQIADVQARRTGSFR</sequence>
<reference evidence="2" key="2">
    <citation type="submission" date="2020-11" db="EMBL/GenBank/DDBJ databases">
        <authorList>
            <person name="McCartney M.A."/>
            <person name="Auch B."/>
            <person name="Kono T."/>
            <person name="Mallez S."/>
            <person name="Becker A."/>
            <person name="Gohl D.M."/>
            <person name="Silverstein K.A.T."/>
            <person name="Koren S."/>
            <person name="Bechman K.B."/>
            <person name="Herman A."/>
            <person name="Abrahante J.E."/>
            <person name="Garbe J."/>
        </authorList>
    </citation>
    <scope>NUCLEOTIDE SEQUENCE</scope>
    <source>
        <strain evidence="2">Duluth1</strain>
        <tissue evidence="2">Whole animal</tissue>
    </source>
</reference>
<proteinExistence type="predicted"/>
<accession>A0A9D4FVR8</accession>
<evidence type="ECO:0000313" key="3">
    <source>
        <dbReference type="Proteomes" id="UP000828390"/>
    </source>
</evidence>
<evidence type="ECO:0000256" key="1">
    <source>
        <dbReference type="SAM" id="Coils"/>
    </source>
</evidence>
<dbReference type="Proteomes" id="UP000828390">
    <property type="component" value="Unassembled WGS sequence"/>
</dbReference>
<keyword evidence="1" id="KW-0175">Coiled coil</keyword>
<evidence type="ECO:0000313" key="2">
    <source>
        <dbReference type="EMBL" id="KAH3803625.1"/>
    </source>
</evidence>
<protein>
    <submittedName>
        <fullName evidence="2">Uncharacterized protein</fullName>
    </submittedName>
</protein>
<feature type="coiled-coil region" evidence="1">
    <location>
        <begin position="78"/>
        <end position="133"/>
    </location>
</feature>
<organism evidence="2 3">
    <name type="scientific">Dreissena polymorpha</name>
    <name type="common">Zebra mussel</name>
    <name type="synonym">Mytilus polymorpha</name>
    <dbReference type="NCBI Taxonomy" id="45954"/>
    <lineage>
        <taxon>Eukaryota</taxon>
        <taxon>Metazoa</taxon>
        <taxon>Spiralia</taxon>
        <taxon>Lophotrochozoa</taxon>
        <taxon>Mollusca</taxon>
        <taxon>Bivalvia</taxon>
        <taxon>Autobranchia</taxon>
        <taxon>Heteroconchia</taxon>
        <taxon>Euheterodonta</taxon>
        <taxon>Imparidentia</taxon>
        <taxon>Neoheterodontei</taxon>
        <taxon>Myida</taxon>
        <taxon>Dreissenoidea</taxon>
        <taxon>Dreissenidae</taxon>
        <taxon>Dreissena</taxon>
    </lineage>
</organism>
<gene>
    <name evidence="2" type="ORF">DPMN_131890</name>
</gene>
<dbReference type="AlphaFoldDB" id="A0A9D4FVR8"/>